<organism evidence="2 3">
    <name type="scientific">Bacillus gaemokensis</name>
    <dbReference type="NCBI Taxonomy" id="574375"/>
    <lineage>
        <taxon>Bacteria</taxon>
        <taxon>Bacillati</taxon>
        <taxon>Bacillota</taxon>
        <taxon>Bacilli</taxon>
        <taxon>Bacillales</taxon>
        <taxon>Bacillaceae</taxon>
        <taxon>Bacillus</taxon>
        <taxon>Bacillus cereus group</taxon>
    </lineage>
</organism>
<dbReference type="Pfam" id="PF13527">
    <property type="entry name" value="Acetyltransf_9"/>
    <property type="match status" value="1"/>
</dbReference>
<evidence type="ECO:0000313" key="3">
    <source>
        <dbReference type="Proteomes" id="UP000027778"/>
    </source>
</evidence>
<dbReference type="Proteomes" id="UP000027778">
    <property type="component" value="Unassembled WGS sequence"/>
</dbReference>
<keyword evidence="3" id="KW-1185">Reference proteome</keyword>
<dbReference type="Pfam" id="PF17668">
    <property type="entry name" value="Acetyltransf_17"/>
    <property type="match status" value="1"/>
</dbReference>
<evidence type="ECO:0000313" key="2">
    <source>
        <dbReference type="EMBL" id="KEK22902.1"/>
    </source>
</evidence>
<name>A0A073K8X7_9BACI</name>
<dbReference type="PANTHER" id="PTHR37817:SF1">
    <property type="entry name" value="N-ACETYLTRANSFERASE EIS"/>
    <property type="match status" value="1"/>
</dbReference>
<protein>
    <submittedName>
        <fullName evidence="2">Acetyltransferase</fullName>
    </submittedName>
</protein>
<proteinExistence type="predicted"/>
<dbReference type="InterPro" id="IPR051554">
    <property type="entry name" value="Acetyltransferase_Eis"/>
</dbReference>
<dbReference type="eggNOG" id="COG4552">
    <property type="taxonomic scope" value="Bacteria"/>
</dbReference>
<dbReference type="InterPro" id="IPR000182">
    <property type="entry name" value="GNAT_dom"/>
</dbReference>
<dbReference type="InterPro" id="IPR036527">
    <property type="entry name" value="SCP2_sterol-bd_dom_sf"/>
</dbReference>
<dbReference type="PANTHER" id="PTHR37817">
    <property type="entry name" value="N-ACETYLTRANSFERASE EIS"/>
    <property type="match status" value="1"/>
</dbReference>
<dbReference type="InterPro" id="IPR025559">
    <property type="entry name" value="Eis_dom"/>
</dbReference>
<dbReference type="STRING" id="574375.AZF08_09960"/>
<dbReference type="Gene3D" id="3.40.630.30">
    <property type="match status" value="2"/>
</dbReference>
<dbReference type="AlphaFoldDB" id="A0A073K8X7"/>
<sequence>MKVIELVENRYSEVIELSEYAFQYKTPENQLENRFKLMKEHHRLYGILEKNKLAAKLHLIPLTINMGDEVYKMGGIAGVATYPEYRRSGYVKELLKYALETMKDSGYSVSMLHPFAVSFYRKYGWELFANRLICTLTKSDLVMQKSVKGTVTRYHKDSHSEEISELYERFAKGFAGMLVRSKEWWKQSVYHDLTAAVYYNEENEAMGYILYEIKDSKMTVEEFIPLNNEARNGLWNFICQHDSMIKELKMVLHEREPLLYTLQEPRIKAEIMPYFMVRIVDVESFIEQYSFEWNNQGNDVTLHISDSFAPWNNKTVVLKNKEAVFVNDAEGKELQNIGIQLDINALSAMLFGYKRPLELYEIGHISGTEEEVNALEHLIPLHRPFIYDFF</sequence>
<reference evidence="2 3" key="1">
    <citation type="submission" date="2014-06" db="EMBL/GenBank/DDBJ databases">
        <title>Draft genome sequence of Bacillus gaemokensis JCM 15801 (MCCC 1A00707).</title>
        <authorList>
            <person name="Lai Q."/>
            <person name="Liu Y."/>
            <person name="Shao Z."/>
        </authorList>
    </citation>
    <scope>NUCLEOTIDE SEQUENCE [LARGE SCALE GENOMIC DNA]</scope>
    <source>
        <strain evidence="2 3">JCM 15801</strain>
    </source>
</reference>
<dbReference type="PROSITE" id="PS51186">
    <property type="entry name" value="GNAT"/>
    <property type="match status" value="1"/>
</dbReference>
<accession>A0A073K8X7</accession>
<feature type="domain" description="N-acetyltransferase" evidence="1">
    <location>
        <begin position="1"/>
        <end position="148"/>
    </location>
</feature>
<dbReference type="SUPFAM" id="SSF55729">
    <property type="entry name" value="Acyl-CoA N-acyltransferases (Nat)"/>
    <property type="match status" value="1"/>
</dbReference>
<keyword evidence="2" id="KW-0808">Transferase</keyword>
<dbReference type="InterPro" id="IPR016181">
    <property type="entry name" value="Acyl_CoA_acyltransferase"/>
</dbReference>
<dbReference type="Pfam" id="PF13530">
    <property type="entry name" value="SCP2_2"/>
    <property type="match status" value="1"/>
</dbReference>
<dbReference type="OrthoDB" id="9768284at2"/>
<dbReference type="SUPFAM" id="SSF55718">
    <property type="entry name" value="SCP-like"/>
    <property type="match status" value="1"/>
</dbReference>
<dbReference type="Gene3D" id="3.30.1050.10">
    <property type="entry name" value="SCP2 sterol-binding domain"/>
    <property type="match status" value="1"/>
</dbReference>
<evidence type="ECO:0000259" key="1">
    <source>
        <dbReference type="PROSITE" id="PS51186"/>
    </source>
</evidence>
<dbReference type="CDD" id="cd04301">
    <property type="entry name" value="NAT_SF"/>
    <property type="match status" value="1"/>
</dbReference>
<dbReference type="EMBL" id="JOTM01000023">
    <property type="protein sequence ID" value="KEK22902.1"/>
    <property type="molecule type" value="Genomic_DNA"/>
</dbReference>
<dbReference type="InterPro" id="IPR041380">
    <property type="entry name" value="Acetyltransf_17"/>
</dbReference>
<dbReference type="RefSeq" id="WP_033676555.1">
    <property type="nucleotide sequence ID" value="NZ_JOTM01000023.1"/>
</dbReference>
<dbReference type="GO" id="GO:0030649">
    <property type="term" value="P:aminoglycoside antibiotic catabolic process"/>
    <property type="evidence" value="ECO:0007669"/>
    <property type="project" value="TreeGrafter"/>
</dbReference>
<dbReference type="GO" id="GO:0034069">
    <property type="term" value="F:aminoglycoside N-acetyltransferase activity"/>
    <property type="evidence" value="ECO:0007669"/>
    <property type="project" value="TreeGrafter"/>
</dbReference>
<gene>
    <name evidence="2" type="ORF">BAGA_15345</name>
</gene>
<comment type="caution">
    <text evidence="2">The sequence shown here is derived from an EMBL/GenBank/DDBJ whole genome shotgun (WGS) entry which is preliminary data.</text>
</comment>